<protein>
    <recommendedName>
        <fullName evidence="6">tRNA(Ile)-lysidine synthase</fullName>
        <ecNumber evidence="6">6.3.4.19</ecNumber>
    </recommendedName>
    <alternativeName>
        <fullName evidence="6">tRNA(Ile)-2-lysyl-cytidine synthase</fullName>
    </alternativeName>
    <alternativeName>
        <fullName evidence="6">tRNA(Ile)-lysidine synthetase</fullName>
    </alternativeName>
</protein>
<feature type="region of interest" description="Disordered" evidence="7">
    <location>
        <begin position="66"/>
        <end position="94"/>
    </location>
</feature>
<dbReference type="SUPFAM" id="SSF52402">
    <property type="entry name" value="Adenine nucleotide alpha hydrolases-like"/>
    <property type="match status" value="1"/>
</dbReference>
<dbReference type="EMBL" id="VGJX01000005">
    <property type="protein sequence ID" value="MBM3273548.1"/>
    <property type="molecule type" value="Genomic_DNA"/>
</dbReference>
<dbReference type="Proteomes" id="UP000703893">
    <property type="component" value="Unassembled WGS sequence"/>
</dbReference>
<dbReference type="InterPro" id="IPR014729">
    <property type="entry name" value="Rossmann-like_a/b/a_fold"/>
</dbReference>
<evidence type="ECO:0000256" key="4">
    <source>
        <dbReference type="ARBA" id="ARBA00022840"/>
    </source>
</evidence>
<evidence type="ECO:0000256" key="3">
    <source>
        <dbReference type="ARBA" id="ARBA00022741"/>
    </source>
</evidence>
<dbReference type="EC" id="6.3.4.19" evidence="6"/>
<feature type="domain" description="tRNA(Ile)-lysidine/2-thiocytidine synthase N-terminal" evidence="8">
    <location>
        <begin position="111"/>
        <end position="228"/>
    </location>
</feature>
<reference evidence="9 10" key="1">
    <citation type="submission" date="2019-03" db="EMBL/GenBank/DDBJ databases">
        <title>Lake Tanganyika Metagenome-Assembled Genomes (MAGs).</title>
        <authorList>
            <person name="Tran P."/>
        </authorList>
    </citation>
    <scope>NUCLEOTIDE SEQUENCE [LARGE SCALE GENOMIC DNA]</scope>
    <source>
        <strain evidence="9">K_DeepCast_65m_m2_236</strain>
    </source>
</reference>
<evidence type="ECO:0000256" key="1">
    <source>
        <dbReference type="ARBA" id="ARBA00022598"/>
    </source>
</evidence>
<evidence type="ECO:0000256" key="5">
    <source>
        <dbReference type="ARBA" id="ARBA00048539"/>
    </source>
</evidence>
<dbReference type="HAMAP" id="MF_01161">
    <property type="entry name" value="tRNA_Ile_lys_synt"/>
    <property type="match status" value="1"/>
</dbReference>
<feature type="region of interest" description="Disordered" evidence="7">
    <location>
        <begin position="423"/>
        <end position="442"/>
    </location>
</feature>
<proteinExistence type="inferred from homology"/>
<dbReference type="GO" id="GO:0032267">
    <property type="term" value="F:tRNA(Ile)-lysidine synthase activity"/>
    <property type="evidence" value="ECO:0007669"/>
    <property type="project" value="UniProtKB-EC"/>
</dbReference>
<keyword evidence="2 6" id="KW-0819">tRNA processing</keyword>
<keyword evidence="3 6" id="KW-0547">Nucleotide-binding</keyword>
<evidence type="ECO:0000256" key="7">
    <source>
        <dbReference type="SAM" id="MobiDB-lite"/>
    </source>
</evidence>
<dbReference type="CDD" id="cd01992">
    <property type="entry name" value="TilS_N"/>
    <property type="match status" value="1"/>
</dbReference>
<dbReference type="InterPro" id="IPR012094">
    <property type="entry name" value="tRNA_Ile_lys_synt"/>
</dbReference>
<dbReference type="InterPro" id="IPR011063">
    <property type="entry name" value="TilS/TtcA_N"/>
</dbReference>
<dbReference type="InterPro" id="IPR012795">
    <property type="entry name" value="tRNA_Ile_lys_synt_N"/>
</dbReference>
<comment type="domain">
    <text evidence="6">The N-terminal region contains the highly conserved SGGXDS motif, predicted to be a P-loop motif involved in ATP binding.</text>
</comment>
<keyword evidence="4 6" id="KW-0067">ATP-binding</keyword>
<keyword evidence="1 6" id="KW-0436">Ligase</keyword>
<keyword evidence="6" id="KW-0963">Cytoplasm</keyword>
<dbReference type="PANTHER" id="PTHR43033:SF1">
    <property type="entry name" value="TRNA(ILE)-LYSIDINE SYNTHASE-RELATED"/>
    <property type="match status" value="1"/>
</dbReference>
<evidence type="ECO:0000256" key="2">
    <source>
        <dbReference type="ARBA" id="ARBA00022694"/>
    </source>
</evidence>
<organism evidence="9 10">
    <name type="scientific">Candidatus Tanganyikabacteria bacterium</name>
    <dbReference type="NCBI Taxonomy" id="2961651"/>
    <lineage>
        <taxon>Bacteria</taxon>
        <taxon>Bacillati</taxon>
        <taxon>Candidatus Sericytochromatia</taxon>
        <taxon>Candidatus Tanganyikabacteria</taxon>
    </lineage>
</organism>
<dbReference type="NCBIfam" id="TIGR02432">
    <property type="entry name" value="lysidine_TilS_N"/>
    <property type="match status" value="1"/>
</dbReference>
<evidence type="ECO:0000313" key="9">
    <source>
        <dbReference type="EMBL" id="MBM3273548.1"/>
    </source>
</evidence>
<comment type="caution">
    <text evidence="9">The sequence shown here is derived from an EMBL/GenBank/DDBJ whole genome shotgun (WGS) entry which is preliminary data.</text>
</comment>
<comment type="function">
    <text evidence="6">Ligates lysine onto the cytidine present at position 34 of the AUA codon-specific tRNA(Ile) that contains the anticodon CAU, in an ATP-dependent manner. Cytidine is converted to lysidine, thus changing the amino acid specificity of the tRNA from methionine to isoleucine.</text>
</comment>
<dbReference type="SUPFAM" id="SSF82829">
    <property type="entry name" value="MesJ substrate recognition domain-like"/>
    <property type="match status" value="1"/>
</dbReference>
<feature type="binding site" evidence="6">
    <location>
        <begin position="13"/>
        <end position="18"/>
    </location>
    <ligand>
        <name>ATP</name>
        <dbReference type="ChEBI" id="CHEBI:30616"/>
    </ligand>
</feature>
<dbReference type="GO" id="GO:0005524">
    <property type="term" value="F:ATP binding"/>
    <property type="evidence" value="ECO:0007669"/>
    <property type="project" value="UniProtKB-UniRule"/>
</dbReference>
<dbReference type="Pfam" id="PF01171">
    <property type="entry name" value="ATP_bind_3"/>
    <property type="match status" value="2"/>
</dbReference>
<feature type="domain" description="tRNA(Ile)-lysidine/2-thiocytidine synthase N-terminal" evidence="8">
    <location>
        <begin position="8"/>
        <end position="60"/>
    </location>
</feature>
<feature type="region of interest" description="Disordered" evidence="7">
    <location>
        <begin position="274"/>
        <end position="324"/>
    </location>
</feature>
<dbReference type="Gene3D" id="3.40.50.620">
    <property type="entry name" value="HUPs"/>
    <property type="match status" value="1"/>
</dbReference>
<feature type="compositionally biased region" description="Basic and acidic residues" evidence="7">
    <location>
        <begin position="290"/>
        <end position="304"/>
    </location>
</feature>
<comment type="similarity">
    <text evidence="6">Belongs to the tRNA(Ile)-lysidine synthase family.</text>
</comment>
<feature type="compositionally biased region" description="Basic and acidic residues" evidence="7">
    <location>
        <begin position="74"/>
        <end position="88"/>
    </location>
</feature>
<dbReference type="GO" id="GO:0005737">
    <property type="term" value="C:cytoplasm"/>
    <property type="evidence" value="ECO:0007669"/>
    <property type="project" value="UniProtKB-SubCell"/>
</dbReference>
<evidence type="ECO:0000313" key="10">
    <source>
        <dbReference type="Proteomes" id="UP000703893"/>
    </source>
</evidence>
<dbReference type="GO" id="GO:0006400">
    <property type="term" value="P:tRNA modification"/>
    <property type="evidence" value="ECO:0007669"/>
    <property type="project" value="UniProtKB-UniRule"/>
</dbReference>
<accession>A0A937X080</accession>
<gene>
    <name evidence="6 9" type="primary">tilS</name>
    <name evidence="9" type="ORF">FJZ00_00235</name>
</gene>
<dbReference type="Gene3D" id="1.20.59.20">
    <property type="match status" value="1"/>
</dbReference>
<sequence length="442" mass="46424">MPAAGVPVVVGFSGGPDSTALLAGLAAQGSWPLVVVHVDHGMRPDSAEAAASAGRLAREVAERAGGHIQGTAIGKDRQGLLGPEERARRPQRVASGHRITQISIGISFHVITLEPRAKNETDARERRHAALANAARRASADAAIALGHTADDQVETLLLRLARGTGNRGLGGMAAWEPGPAGAMIARPLLHLTRADIDAYLAEQGISALEDPTNQDPAYADRNRVRHEAVPALRALNPRVAEAAGRLAQLAREDDEALTAWAGTFIGLGLGAPASRRPHEAGETAAAGPTRERLQSNRPPDRHSVGPSLEGQQTPDDRQGGRVRALPEPWQSISVSVKAFNALPVAVRRRVVRVAAPEARFDQVEQVIGLAAGRPPGHTHLAGDVIAERSGVALVFRSAEAPRGAKCRICLTPPPLLPSMEREFGNLGTAPNGPDLDPTGLD</sequence>
<comment type="subcellular location">
    <subcellularLocation>
        <location evidence="6">Cytoplasm</location>
    </subcellularLocation>
</comment>
<evidence type="ECO:0000256" key="6">
    <source>
        <dbReference type="HAMAP-Rule" id="MF_01161"/>
    </source>
</evidence>
<dbReference type="AlphaFoldDB" id="A0A937X080"/>
<dbReference type="PANTHER" id="PTHR43033">
    <property type="entry name" value="TRNA(ILE)-LYSIDINE SYNTHASE-RELATED"/>
    <property type="match status" value="1"/>
</dbReference>
<name>A0A937X080_9BACT</name>
<comment type="catalytic activity">
    <reaction evidence="5 6">
        <text>cytidine(34) in tRNA(Ile2) + L-lysine + ATP = lysidine(34) in tRNA(Ile2) + AMP + diphosphate + H(+)</text>
        <dbReference type="Rhea" id="RHEA:43744"/>
        <dbReference type="Rhea" id="RHEA-COMP:10625"/>
        <dbReference type="Rhea" id="RHEA-COMP:10670"/>
        <dbReference type="ChEBI" id="CHEBI:15378"/>
        <dbReference type="ChEBI" id="CHEBI:30616"/>
        <dbReference type="ChEBI" id="CHEBI:32551"/>
        <dbReference type="ChEBI" id="CHEBI:33019"/>
        <dbReference type="ChEBI" id="CHEBI:82748"/>
        <dbReference type="ChEBI" id="CHEBI:83665"/>
        <dbReference type="ChEBI" id="CHEBI:456215"/>
        <dbReference type="EC" id="6.3.4.19"/>
    </reaction>
</comment>
<evidence type="ECO:0000259" key="8">
    <source>
        <dbReference type="Pfam" id="PF01171"/>
    </source>
</evidence>